<evidence type="ECO:0000313" key="1">
    <source>
        <dbReference type="EnsemblMetazoa" id="RPRC013637-PA"/>
    </source>
</evidence>
<accession>T1IBG7</accession>
<proteinExistence type="predicted"/>
<dbReference type="AlphaFoldDB" id="T1IBG7"/>
<dbReference type="VEuPathDB" id="VectorBase:RPRC013637"/>
<organism evidence="1 2">
    <name type="scientific">Rhodnius prolixus</name>
    <name type="common">Triatomid bug</name>
    <dbReference type="NCBI Taxonomy" id="13249"/>
    <lineage>
        <taxon>Eukaryota</taxon>
        <taxon>Metazoa</taxon>
        <taxon>Ecdysozoa</taxon>
        <taxon>Arthropoda</taxon>
        <taxon>Hexapoda</taxon>
        <taxon>Insecta</taxon>
        <taxon>Pterygota</taxon>
        <taxon>Neoptera</taxon>
        <taxon>Paraneoptera</taxon>
        <taxon>Hemiptera</taxon>
        <taxon>Heteroptera</taxon>
        <taxon>Panheteroptera</taxon>
        <taxon>Cimicomorpha</taxon>
        <taxon>Reduviidae</taxon>
        <taxon>Triatominae</taxon>
        <taxon>Rhodnius</taxon>
    </lineage>
</organism>
<dbReference type="Proteomes" id="UP000015103">
    <property type="component" value="Unassembled WGS sequence"/>
</dbReference>
<dbReference type="InParanoid" id="T1IBG7"/>
<protein>
    <recommendedName>
        <fullName evidence="3">RNase H type-1 domain-containing protein</fullName>
    </recommendedName>
</protein>
<dbReference type="HOGENOM" id="CLU_1909256_0_0_1"/>
<name>T1IBG7_RHOPR</name>
<keyword evidence="2" id="KW-1185">Reference proteome</keyword>
<evidence type="ECO:0008006" key="3">
    <source>
        <dbReference type="Google" id="ProtNLM"/>
    </source>
</evidence>
<reference evidence="1" key="1">
    <citation type="submission" date="2015-05" db="UniProtKB">
        <authorList>
            <consortium name="EnsemblMetazoa"/>
        </authorList>
    </citation>
    <scope>IDENTIFICATION</scope>
</reference>
<sequence length="133" mass="14855">MHDLELNLEEPERVFFSGDDVRGKVIVTLAASLAVQGYVRCIGPIVGLFVYHPIKMRIRRKLPGHVGIKGNKLADQLARNGASTPFIGPEPVQGITKGAVREALRDWIWREHEKNWVMLPGVKHDKSVMPLAV</sequence>
<dbReference type="STRING" id="13249.T1IBG7"/>
<evidence type="ECO:0000313" key="2">
    <source>
        <dbReference type="Proteomes" id="UP000015103"/>
    </source>
</evidence>
<dbReference type="InterPro" id="IPR012337">
    <property type="entry name" value="RNaseH-like_sf"/>
</dbReference>
<dbReference type="EnsemblMetazoa" id="RPRC013637-RA">
    <property type="protein sequence ID" value="RPRC013637-PA"/>
    <property type="gene ID" value="RPRC013637"/>
</dbReference>
<dbReference type="SUPFAM" id="SSF53098">
    <property type="entry name" value="Ribonuclease H-like"/>
    <property type="match status" value="1"/>
</dbReference>
<dbReference type="EMBL" id="ACPB03005690">
    <property type="status" value="NOT_ANNOTATED_CDS"/>
    <property type="molecule type" value="Genomic_DNA"/>
</dbReference>